<evidence type="ECO:0000256" key="1">
    <source>
        <dbReference type="SAM" id="MobiDB-lite"/>
    </source>
</evidence>
<accession>Q4RMU7</accession>
<comment type="caution">
    <text evidence="2">The sequence shown here is derived from an EMBL/GenBank/DDBJ whole genome shotgun (WGS) entry which is preliminary data.</text>
</comment>
<sequence>MERLAATCQVDKESSCTVCMHKFSPGGAREQLSGAWRLTTPATQNEEEGEKAAAKRVWKPISSQIAVRSSASAPSILLHQQLTCKERERRGERKKEADGWSSIKPPAGA</sequence>
<organism evidence="2">
    <name type="scientific">Tetraodon nigroviridis</name>
    <name type="common">Spotted green pufferfish</name>
    <name type="synonym">Chelonodon nigroviridis</name>
    <dbReference type="NCBI Taxonomy" id="99883"/>
    <lineage>
        <taxon>Eukaryota</taxon>
        <taxon>Metazoa</taxon>
        <taxon>Chordata</taxon>
        <taxon>Craniata</taxon>
        <taxon>Vertebrata</taxon>
        <taxon>Euteleostomi</taxon>
        <taxon>Actinopterygii</taxon>
        <taxon>Neopterygii</taxon>
        <taxon>Teleostei</taxon>
        <taxon>Neoteleostei</taxon>
        <taxon>Acanthomorphata</taxon>
        <taxon>Eupercaria</taxon>
        <taxon>Tetraodontiformes</taxon>
        <taxon>Tetradontoidea</taxon>
        <taxon>Tetraodontidae</taxon>
        <taxon>Tetraodon</taxon>
    </lineage>
</organism>
<feature type="region of interest" description="Disordered" evidence="1">
    <location>
        <begin position="83"/>
        <end position="109"/>
    </location>
</feature>
<evidence type="ECO:0000313" key="2">
    <source>
        <dbReference type="EMBL" id="CAG10285.1"/>
    </source>
</evidence>
<reference evidence="2" key="2">
    <citation type="submission" date="2004-02" db="EMBL/GenBank/DDBJ databases">
        <authorList>
            <consortium name="Genoscope"/>
            <consortium name="Whitehead Institute Centre for Genome Research"/>
        </authorList>
    </citation>
    <scope>NUCLEOTIDE SEQUENCE</scope>
</reference>
<dbReference type="EMBL" id="CAAE01015018">
    <property type="protein sequence ID" value="CAG10285.1"/>
    <property type="molecule type" value="Genomic_DNA"/>
</dbReference>
<dbReference type="KEGG" id="tng:GSTEN00031867G001"/>
<reference evidence="2" key="1">
    <citation type="journal article" date="2004" name="Nature">
        <title>Genome duplication in the teleost fish Tetraodon nigroviridis reveals the early vertebrate proto-karyotype.</title>
        <authorList>
            <person name="Jaillon O."/>
            <person name="Aury J.-M."/>
            <person name="Brunet F."/>
            <person name="Petit J.-L."/>
            <person name="Stange-Thomann N."/>
            <person name="Mauceli E."/>
            <person name="Bouneau L."/>
            <person name="Fischer C."/>
            <person name="Ozouf-Costaz C."/>
            <person name="Bernot A."/>
            <person name="Nicaud S."/>
            <person name="Jaffe D."/>
            <person name="Fisher S."/>
            <person name="Lutfalla G."/>
            <person name="Dossat C."/>
            <person name="Segurens B."/>
            <person name="Dasilva C."/>
            <person name="Salanoubat M."/>
            <person name="Levy M."/>
            <person name="Boudet N."/>
            <person name="Castellano S."/>
            <person name="Anthouard V."/>
            <person name="Jubin C."/>
            <person name="Castelli V."/>
            <person name="Katinka M."/>
            <person name="Vacherie B."/>
            <person name="Biemont C."/>
            <person name="Skalli Z."/>
            <person name="Cattolico L."/>
            <person name="Poulain J."/>
            <person name="De Berardinis V."/>
            <person name="Cruaud C."/>
            <person name="Duprat S."/>
            <person name="Brottier P."/>
            <person name="Coutanceau J.-P."/>
            <person name="Gouzy J."/>
            <person name="Parra G."/>
            <person name="Lardier G."/>
            <person name="Chapple C."/>
            <person name="McKernan K.J."/>
            <person name="McEwan P."/>
            <person name="Bosak S."/>
            <person name="Kellis M."/>
            <person name="Volff J.-N."/>
            <person name="Guigo R."/>
            <person name="Zody M.C."/>
            <person name="Mesirov J."/>
            <person name="Lindblad-Toh K."/>
            <person name="Birren B."/>
            <person name="Nusbaum C."/>
            <person name="Kahn D."/>
            <person name="Robinson-Rechavi M."/>
            <person name="Laudet V."/>
            <person name="Schachter V."/>
            <person name="Quetier F."/>
            <person name="Saurin W."/>
            <person name="Scarpelli C."/>
            <person name="Wincker P."/>
            <person name="Lander E.S."/>
            <person name="Weissenbach J."/>
            <person name="Roest Crollius H."/>
        </authorList>
    </citation>
    <scope>NUCLEOTIDE SEQUENCE [LARGE SCALE GENOMIC DNA]</scope>
</reference>
<proteinExistence type="predicted"/>
<dbReference type="AlphaFoldDB" id="Q4RMU7"/>
<protein>
    <submittedName>
        <fullName evidence="2">(spotted green pufferfish) hypothetical protein</fullName>
    </submittedName>
</protein>
<gene>
    <name evidence="2" type="ORF">GSTENG00031867001</name>
</gene>
<name>Q4RMU7_TETNG</name>
<feature type="compositionally biased region" description="Basic and acidic residues" evidence="1">
    <location>
        <begin position="84"/>
        <end position="98"/>
    </location>
</feature>